<feature type="transmembrane region" description="Helical" evidence="1">
    <location>
        <begin position="7"/>
        <end position="29"/>
    </location>
</feature>
<proteinExistence type="predicted"/>
<protein>
    <submittedName>
        <fullName evidence="2">Uncharacterized protein</fullName>
    </submittedName>
</protein>
<sequence>MTKRVDIRNWILGAGVLLPLITILLFGFIGNGAGTRTLHPWISGAAAACAEGMILFFMFRMVSGTNRFAVRAPFYIASSVVIGIYALTVLLEIVLFGYMFRLTVNAYLSIHLITFLLTVGVLGLVSLVGKYAMSQENKESSSLSTQKEAVAWIASIREQLSGLELEQGSVLNKLLLELEESFRYSDPITHQSLYAIEDIIRQRISVLEDQVKLITGAEHDLQDKLAEETIQQIHETLTILMERNTQLVRLKASTS</sequence>
<dbReference type="AlphaFoldDB" id="A0A1X7HM72"/>
<feature type="transmembrane region" description="Helical" evidence="1">
    <location>
        <begin position="41"/>
        <end position="62"/>
    </location>
</feature>
<keyword evidence="3" id="KW-1185">Reference proteome</keyword>
<name>A0A1X7HM72_9BACL</name>
<dbReference type="Proteomes" id="UP000192940">
    <property type="component" value="Chromosome I"/>
</dbReference>
<reference evidence="2 3" key="1">
    <citation type="submission" date="2017-04" db="EMBL/GenBank/DDBJ databases">
        <authorList>
            <person name="Afonso C.L."/>
            <person name="Miller P.J."/>
            <person name="Scott M.A."/>
            <person name="Spackman E."/>
            <person name="Goraichik I."/>
            <person name="Dimitrov K.M."/>
            <person name="Suarez D.L."/>
            <person name="Swayne D.E."/>
        </authorList>
    </citation>
    <scope>NUCLEOTIDE SEQUENCE [LARGE SCALE GENOMIC DNA]</scope>
    <source>
        <strain evidence="2 3">N3/975</strain>
    </source>
</reference>
<keyword evidence="1" id="KW-0812">Transmembrane</keyword>
<keyword evidence="1" id="KW-1133">Transmembrane helix</keyword>
<feature type="transmembrane region" description="Helical" evidence="1">
    <location>
        <begin position="106"/>
        <end position="128"/>
    </location>
</feature>
<evidence type="ECO:0000313" key="3">
    <source>
        <dbReference type="Proteomes" id="UP000192940"/>
    </source>
</evidence>
<gene>
    <name evidence="2" type="ORF">SAMN05661091_4558</name>
</gene>
<evidence type="ECO:0000256" key="1">
    <source>
        <dbReference type="SAM" id="Phobius"/>
    </source>
</evidence>
<dbReference type="STRING" id="1313296.SAMN05661091_4558"/>
<organism evidence="2 3">
    <name type="scientific">Paenibacillus uliginis N3/975</name>
    <dbReference type="NCBI Taxonomy" id="1313296"/>
    <lineage>
        <taxon>Bacteria</taxon>
        <taxon>Bacillati</taxon>
        <taxon>Bacillota</taxon>
        <taxon>Bacilli</taxon>
        <taxon>Bacillales</taxon>
        <taxon>Paenibacillaceae</taxon>
        <taxon>Paenibacillus</taxon>
    </lineage>
</organism>
<dbReference type="RefSeq" id="WP_208915291.1">
    <property type="nucleotide sequence ID" value="NZ_LT840184.1"/>
</dbReference>
<keyword evidence="1" id="KW-0472">Membrane</keyword>
<feature type="transmembrane region" description="Helical" evidence="1">
    <location>
        <begin position="74"/>
        <end position="100"/>
    </location>
</feature>
<dbReference type="EMBL" id="LT840184">
    <property type="protein sequence ID" value="SMF89188.1"/>
    <property type="molecule type" value="Genomic_DNA"/>
</dbReference>
<evidence type="ECO:0000313" key="2">
    <source>
        <dbReference type="EMBL" id="SMF89188.1"/>
    </source>
</evidence>
<accession>A0A1X7HM72</accession>